<dbReference type="Proteomes" id="UP000553632">
    <property type="component" value="Unassembled WGS sequence"/>
</dbReference>
<dbReference type="AlphaFoldDB" id="A0A7J6S5E9"/>
<keyword evidence="2" id="KW-1185">Reference proteome</keyword>
<sequence>MNRAPSRVSRMARRRLAAAAGGTAVVHPIILEADTPAVRELAGGIRSAASGQSEQHRVPLLRIHKVLEEALPKMRGAPSADMQLLLKHYHHKLYLSTDSSSDYLAALALLASSGARLGSTVGDMVKRSSQVIMDSLHNASLKKSTAELSNLDVLLNALAICARLHLRGCPPPDALPRRIANVICKGQFADKFVSEVSPQDAWTMLRSLAAIGSSPPAALFLLDRW</sequence>
<proteinExistence type="predicted"/>
<reference evidence="1 2" key="1">
    <citation type="submission" date="2020-04" db="EMBL/GenBank/DDBJ databases">
        <title>Perkinsus olseni comparative genomics.</title>
        <authorList>
            <person name="Bogema D.R."/>
        </authorList>
    </citation>
    <scope>NUCLEOTIDE SEQUENCE [LARGE SCALE GENOMIC DNA]</scope>
    <source>
        <strain evidence="1 2">ATCC PRA-207</strain>
    </source>
</reference>
<evidence type="ECO:0000313" key="2">
    <source>
        <dbReference type="Proteomes" id="UP000553632"/>
    </source>
</evidence>
<organism evidence="1 2">
    <name type="scientific">Perkinsus olseni</name>
    <name type="common">Perkinsus atlanticus</name>
    <dbReference type="NCBI Taxonomy" id="32597"/>
    <lineage>
        <taxon>Eukaryota</taxon>
        <taxon>Sar</taxon>
        <taxon>Alveolata</taxon>
        <taxon>Perkinsozoa</taxon>
        <taxon>Perkinsea</taxon>
        <taxon>Perkinsida</taxon>
        <taxon>Perkinsidae</taxon>
        <taxon>Perkinsus</taxon>
    </lineage>
</organism>
<name>A0A7J6S5E9_PEROL</name>
<gene>
    <name evidence="1" type="ORF">FOZ63_015297</name>
</gene>
<protein>
    <submittedName>
        <fullName evidence="1">Uncharacterized protein</fullName>
    </submittedName>
</protein>
<comment type="caution">
    <text evidence="1">The sequence shown here is derived from an EMBL/GenBank/DDBJ whole genome shotgun (WGS) entry which is preliminary data.</text>
</comment>
<evidence type="ECO:0000313" key="1">
    <source>
        <dbReference type="EMBL" id="KAF4727973.1"/>
    </source>
</evidence>
<dbReference type="EMBL" id="JABANO010020750">
    <property type="protein sequence ID" value="KAF4727973.1"/>
    <property type="molecule type" value="Genomic_DNA"/>
</dbReference>
<accession>A0A7J6S5E9</accession>